<evidence type="ECO:0000259" key="3">
    <source>
        <dbReference type="Pfam" id="PF19278"/>
    </source>
</evidence>
<dbReference type="PANTHER" id="PTHR11365">
    <property type="entry name" value="5-OXOPROLINASE RELATED"/>
    <property type="match status" value="1"/>
</dbReference>
<dbReference type="PANTHER" id="PTHR11365:SF2">
    <property type="entry name" value="5-OXOPROLINASE"/>
    <property type="match status" value="1"/>
</dbReference>
<feature type="domain" description="Hydantoinase A/oxoprolinase" evidence="1">
    <location>
        <begin position="262"/>
        <end position="562"/>
    </location>
</feature>
<protein>
    <submittedName>
        <fullName evidence="4">RHTO0S01e03466g1_1</fullName>
    </submittedName>
</protein>
<evidence type="ECO:0000259" key="1">
    <source>
        <dbReference type="Pfam" id="PF01968"/>
    </source>
</evidence>
<evidence type="ECO:0000313" key="4">
    <source>
        <dbReference type="EMBL" id="CDR35622.1"/>
    </source>
</evidence>
<dbReference type="Pfam" id="PF01968">
    <property type="entry name" value="Hydantoinase_A"/>
    <property type="match status" value="1"/>
</dbReference>
<dbReference type="Pfam" id="PF19278">
    <property type="entry name" value="Hydant_A_C"/>
    <property type="match status" value="1"/>
</dbReference>
<dbReference type="InterPro" id="IPR045079">
    <property type="entry name" value="Oxoprolinase-like"/>
</dbReference>
<reference evidence="4" key="1">
    <citation type="journal article" date="2014" name="Genome Announc.">
        <title>Draft genome sequence of Rhodosporidium toruloides CECT1137, an oleaginous yeast of biotechnological interest.</title>
        <authorList>
            <person name="Morin N."/>
            <person name="Calcas X."/>
            <person name="Devillers H."/>
            <person name="Durrens P."/>
            <person name="Sherman D.J."/>
            <person name="Nicaud J.-M."/>
            <person name="Neuveglise C."/>
        </authorList>
    </citation>
    <scope>NUCLEOTIDE SEQUENCE</scope>
    <source>
        <strain evidence="4">CECT1137</strain>
    </source>
</reference>
<organism evidence="4">
    <name type="scientific">Rhodotorula toruloides</name>
    <name type="common">Yeast</name>
    <name type="synonym">Rhodosporidium toruloides</name>
    <dbReference type="NCBI Taxonomy" id="5286"/>
    <lineage>
        <taxon>Eukaryota</taxon>
        <taxon>Fungi</taxon>
        <taxon>Dikarya</taxon>
        <taxon>Basidiomycota</taxon>
        <taxon>Pucciniomycotina</taxon>
        <taxon>Microbotryomycetes</taxon>
        <taxon>Sporidiobolales</taxon>
        <taxon>Sporidiobolaceae</taxon>
        <taxon>Rhodotorula</taxon>
    </lineage>
</organism>
<sequence length="761" mass="82912">MPSILPAYTLPDHSIQVAIDRGGTFGDVHASWPLEDGERKEIIFKLLSVDPSHYADAPTEACRRVLELATGTKIPRGVKLETAKFDYIRLSTTVATNALLERKGAPHVFVTTKGFRDLLRIGNQSRPNIFALNVRRAEVLYESVLEVDERVTLHGYTYDPDFEKNAPKFDDAGKLISDHEGEFVRGVSGEAVQILRKPDLAKVRSDLQAIYDRGVRSVAICFVHSFTFPDHENLVADICRDIGFPQISVSSALSPQIKAVPRATSASVDAYLNPVLKDYLRGFFKGFESSLADGTSGARVEFMTSEGTLVDVAHFSGLRSILSGPAGGVVGYSLTSWDEKEPGNRPLVALDVGGTSSDVSRFDGRFEKTYETTTAGVSIQCPQLDINTVAAGGGSCLTFRNGLFRTGPESAGAHPGPACYRKGGPLAITDANLVLGRLVPEIFPRIFGPSEDQPISREDSVKAFEELRREINAYNVEHGNGKEMTLDEVAFGFIKVANETMARPIRALTESRGLSTSKHILAAFGGAGGQHACELARTLGINTILIHRYSSILSAYGMALSNRAFEKQEPCAAEYNDANKPALLDRIERLRTQVVEELRRQGFAANRIDVECYLNMRYDGSDTSLMTLAPADGSFDYQSAFEAMYRTEFGFLIEGKAVMVDDVRVRGIGRTFDSLGESVHAEVRKTTFSPAGVDAKAEKSRTSMYFEQTGRVDVPVYLLDNLATGDLVEGPSAIVDGTATLILDPGASAKICSRHVYITLA</sequence>
<evidence type="ECO:0000259" key="2">
    <source>
        <dbReference type="Pfam" id="PF05378"/>
    </source>
</evidence>
<feature type="domain" description="Acetophenone carboxylase-like C-terminal" evidence="3">
    <location>
        <begin position="584"/>
        <end position="751"/>
    </location>
</feature>
<name>A0A061AJX9_RHOTO</name>
<accession>A0A061AJX9</accession>
<proteinExistence type="predicted"/>
<dbReference type="EMBL" id="LK052936">
    <property type="protein sequence ID" value="CDR35622.1"/>
    <property type="molecule type" value="Genomic_DNA"/>
</dbReference>
<dbReference type="InterPro" id="IPR049517">
    <property type="entry name" value="ACX-like_C"/>
</dbReference>
<gene>
    <name evidence="4" type="ORF">RHTO0S_01e03466g</name>
</gene>
<dbReference type="AlphaFoldDB" id="A0A061AJX9"/>
<feature type="domain" description="Hydantoinase/oxoprolinase N-terminal" evidence="2">
    <location>
        <begin position="17"/>
        <end position="242"/>
    </location>
</feature>
<dbReference type="GO" id="GO:0005829">
    <property type="term" value="C:cytosol"/>
    <property type="evidence" value="ECO:0007669"/>
    <property type="project" value="TreeGrafter"/>
</dbReference>
<dbReference type="GO" id="GO:0006749">
    <property type="term" value="P:glutathione metabolic process"/>
    <property type="evidence" value="ECO:0007669"/>
    <property type="project" value="TreeGrafter"/>
</dbReference>
<dbReference type="Pfam" id="PF05378">
    <property type="entry name" value="Hydant_A_N"/>
    <property type="match status" value="1"/>
</dbReference>
<dbReference type="GO" id="GO:0017168">
    <property type="term" value="F:5-oxoprolinase (ATP-hydrolyzing) activity"/>
    <property type="evidence" value="ECO:0007669"/>
    <property type="project" value="TreeGrafter"/>
</dbReference>
<dbReference type="InterPro" id="IPR008040">
    <property type="entry name" value="Hydant_A_N"/>
</dbReference>
<dbReference type="OrthoDB" id="3643at2759"/>
<dbReference type="InterPro" id="IPR002821">
    <property type="entry name" value="Hydantoinase_A"/>
</dbReference>